<protein>
    <submittedName>
        <fullName evidence="2">Uncharacterized protein</fullName>
    </submittedName>
</protein>
<dbReference type="InterPro" id="IPR032675">
    <property type="entry name" value="LRR_dom_sf"/>
</dbReference>
<sequence length="598" mass="66184">MAVELVELCIQAASESRDNVEKWRRQRRSLERLPPQLADSLLRRLIFRRLLFPSLLELFKNTVEEVDLRGESSVDAEWIAYLGAFRYLRSLNVSDCRRLTASALWPITGMESLRELDISRCPKVTDAGIRHLLSITTLEKLCISETGVSANGVMLLASLRNLSLLDLGGLPVTDQALSSLQVLTKLQYLDLWGSKISDTGAALLQAFPKMSFLNLAWTSVTKLPNLSSLECLNMSNCTINSLLQVSFTSFNCTIRAPLAKLIVSGATFGDEFEAFHDIEKTFLTFLDLSNSSLQKFYFLSHLNALEHLDLSSSTIGDDWLELIARIGVNLKYLNLSRTRVSSAGVGVVTGHVPNLEFLSVSHTSVDDVAVSYISMMPSVKFIDLSNTNIKGVIHQVEPESAPVLSLSALQSLRHLEKLNLKDTKVTDAALDPLKSFHELTDLTLKSASLTDNSLYHTSSIPKLTNLCVHDGVLTNSGLNSYKPPSTLRMMDLSGCWLLTEDAISSFCKAHSQIELRHELVHISPSKQIVSNRPSSSRSNRKASQAKQKQKQENVPVLPGFLDQRLKYSKEELLALQYSSLSLVPPPDEGAVLPNTESG</sequence>
<dbReference type="InterPro" id="IPR051341">
    <property type="entry name" value="Zyg-11_UBL_adapter"/>
</dbReference>
<name>A0A498IAF4_MALDO</name>
<dbReference type="STRING" id="3750.A0A498IAF4"/>
<evidence type="ECO:0000313" key="3">
    <source>
        <dbReference type="Proteomes" id="UP000290289"/>
    </source>
</evidence>
<keyword evidence="3" id="KW-1185">Reference proteome</keyword>
<dbReference type="Pfam" id="PF13516">
    <property type="entry name" value="LRR_6"/>
    <property type="match status" value="3"/>
</dbReference>
<dbReference type="SMART" id="SM00367">
    <property type="entry name" value="LRR_CC"/>
    <property type="match status" value="5"/>
</dbReference>
<evidence type="ECO:0000256" key="1">
    <source>
        <dbReference type="SAM" id="MobiDB-lite"/>
    </source>
</evidence>
<dbReference type="AlphaFoldDB" id="A0A498IAF4"/>
<dbReference type="InterPro" id="IPR006553">
    <property type="entry name" value="Leu-rich_rpt_Cys-con_subtyp"/>
</dbReference>
<dbReference type="EMBL" id="RDQH01000340">
    <property type="protein sequence ID" value="RXH78113.1"/>
    <property type="molecule type" value="Genomic_DNA"/>
</dbReference>
<dbReference type="Proteomes" id="UP000290289">
    <property type="component" value="Chromosome 14"/>
</dbReference>
<dbReference type="PANTHER" id="PTHR12904">
    <property type="match status" value="1"/>
</dbReference>
<feature type="region of interest" description="Disordered" evidence="1">
    <location>
        <begin position="526"/>
        <end position="556"/>
    </location>
</feature>
<dbReference type="SUPFAM" id="SSF52058">
    <property type="entry name" value="L domain-like"/>
    <property type="match status" value="1"/>
</dbReference>
<dbReference type="Gene3D" id="3.80.10.10">
    <property type="entry name" value="Ribonuclease Inhibitor"/>
    <property type="match status" value="4"/>
</dbReference>
<feature type="compositionally biased region" description="Low complexity" evidence="1">
    <location>
        <begin position="530"/>
        <end position="546"/>
    </location>
</feature>
<proteinExistence type="predicted"/>
<dbReference type="InterPro" id="IPR001611">
    <property type="entry name" value="Leu-rich_rpt"/>
</dbReference>
<gene>
    <name evidence="2" type="ORF">DVH24_040084</name>
</gene>
<dbReference type="PANTHER" id="PTHR12904:SF23">
    <property type="entry name" value="PROTEIN ZER-1 HOMOLOG"/>
    <property type="match status" value="1"/>
</dbReference>
<evidence type="ECO:0000313" key="2">
    <source>
        <dbReference type="EMBL" id="RXH78113.1"/>
    </source>
</evidence>
<reference evidence="2 3" key="1">
    <citation type="submission" date="2018-10" db="EMBL/GenBank/DDBJ databases">
        <title>A high-quality apple genome assembly.</title>
        <authorList>
            <person name="Hu J."/>
        </authorList>
    </citation>
    <scope>NUCLEOTIDE SEQUENCE [LARGE SCALE GENOMIC DNA]</scope>
    <source>
        <strain evidence="3">cv. HFTH1</strain>
        <tissue evidence="2">Young leaf</tissue>
    </source>
</reference>
<comment type="caution">
    <text evidence="2">The sequence shown here is derived from an EMBL/GenBank/DDBJ whole genome shotgun (WGS) entry which is preliminary data.</text>
</comment>
<organism evidence="2 3">
    <name type="scientific">Malus domestica</name>
    <name type="common">Apple</name>
    <name type="synonym">Pyrus malus</name>
    <dbReference type="NCBI Taxonomy" id="3750"/>
    <lineage>
        <taxon>Eukaryota</taxon>
        <taxon>Viridiplantae</taxon>
        <taxon>Streptophyta</taxon>
        <taxon>Embryophyta</taxon>
        <taxon>Tracheophyta</taxon>
        <taxon>Spermatophyta</taxon>
        <taxon>Magnoliopsida</taxon>
        <taxon>eudicotyledons</taxon>
        <taxon>Gunneridae</taxon>
        <taxon>Pentapetalae</taxon>
        <taxon>rosids</taxon>
        <taxon>fabids</taxon>
        <taxon>Rosales</taxon>
        <taxon>Rosaceae</taxon>
        <taxon>Amygdaloideae</taxon>
        <taxon>Maleae</taxon>
        <taxon>Malus</taxon>
    </lineage>
</organism>
<accession>A0A498IAF4</accession>